<dbReference type="OrthoDB" id="3468019at2759"/>
<name>A0A9P5D4N2_9HYPO</name>
<gene>
    <name evidence="1" type="ORF">GMORB2_6508</name>
</gene>
<sequence>MAAQHPKTFAYDAGVLDPEIATHISSLYAAVDNGEHVAWGAHFTEDAELKKGTTNVKGRETLVDLITKSWSEFKSRDHTVYSVFPFGPKAEEVMLHGRSNNVSVTGEESTFTWAARMHFRRSEDDNVLIDKYTIIVDPYPSTL</sequence>
<dbReference type="Proteomes" id="UP000749293">
    <property type="component" value="Unassembled WGS sequence"/>
</dbReference>
<evidence type="ECO:0000313" key="1">
    <source>
        <dbReference type="EMBL" id="KAF4122960.1"/>
    </source>
</evidence>
<dbReference type="GeneID" id="55972733"/>
<dbReference type="EMBL" id="JAANYQ010000007">
    <property type="protein sequence ID" value="KAF4122960.1"/>
    <property type="molecule type" value="Genomic_DNA"/>
</dbReference>
<dbReference type="AlphaFoldDB" id="A0A9P5D4N2"/>
<proteinExistence type="predicted"/>
<dbReference type="SUPFAM" id="SSF54427">
    <property type="entry name" value="NTF2-like"/>
    <property type="match status" value="1"/>
</dbReference>
<dbReference type="Gene3D" id="3.10.450.50">
    <property type="match status" value="1"/>
</dbReference>
<comment type="caution">
    <text evidence="1">The sequence shown here is derived from an EMBL/GenBank/DDBJ whole genome shotgun (WGS) entry which is preliminary data.</text>
</comment>
<dbReference type="RefSeq" id="XP_035321612.1">
    <property type="nucleotide sequence ID" value="XM_035468478.1"/>
</dbReference>
<organism evidence="1 2">
    <name type="scientific">Geosmithia morbida</name>
    <dbReference type="NCBI Taxonomy" id="1094350"/>
    <lineage>
        <taxon>Eukaryota</taxon>
        <taxon>Fungi</taxon>
        <taxon>Dikarya</taxon>
        <taxon>Ascomycota</taxon>
        <taxon>Pezizomycotina</taxon>
        <taxon>Sordariomycetes</taxon>
        <taxon>Hypocreomycetidae</taxon>
        <taxon>Hypocreales</taxon>
        <taxon>Bionectriaceae</taxon>
        <taxon>Geosmithia</taxon>
    </lineage>
</organism>
<evidence type="ECO:0008006" key="3">
    <source>
        <dbReference type="Google" id="ProtNLM"/>
    </source>
</evidence>
<protein>
    <recommendedName>
        <fullName evidence="3">SnoaL-like domain-containing protein</fullName>
    </recommendedName>
</protein>
<reference evidence="1" key="1">
    <citation type="submission" date="2020-03" db="EMBL/GenBank/DDBJ databases">
        <title>Site-based positive gene gene selection in Geosmithia morbida across the United States reveals a broad range of putative effectors and factors for local host and environmental adapation.</title>
        <authorList>
            <person name="Onufrak A."/>
            <person name="Murdoch R.W."/>
            <person name="Gazis R."/>
            <person name="Huff M."/>
            <person name="Staton M."/>
            <person name="Klingeman W."/>
            <person name="Hadziabdic D."/>
        </authorList>
    </citation>
    <scope>NUCLEOTIDE SEQUENCE</scope>
    <source>
        <strain evidence="1">1262</strain>
    </source>
</reference>
<dbReference type="InterPro" id="IPR032710">
    <property type="entry name" value="NTF2-like_dom_sf"/>
</dbReference>
<keyword evidence="2" id="KW-1185">Reference proteome</keyword>
<accession>A0A9P5D4N2</accession>
<evidence type="ECO:0000313" key="2">
    <source>
        <dbReference type="Proteomes" id="UP000749293"/>
    </source>
</evidence>